<protein>
    <recommendedName>
        <fullName evidence="4">F-box domain-containing protein</fullName>
    </recommendedName>
</protein>
<organism evidence="2 3">
    <name type="scientific">Saxophila tyrrhenica</name>
    <dbReference type="NCBI Taxonomy" id="1690608"/>
    <lineage>
        <taxon>Eukaryota</taxon>
        <taxon>Fungi</taxon>
        <taxon>Dikarya</taxon>
        <taxon>Ascomycota</taxon>
        <taxon>Pezizomycotina</taxon>
        <taxon>Dothideomycetes</taxon>
        <taxon>Dothideomycetidae</taxon>
        <taxon>Mycosphaerellales</taxon>
        <taxon>Extremaceae</taxon>
        <taxon>Saxophila</taxon>
    </lineage>
</organism>
<feature type="compositionally biased region" description="Low complexity" evidence="1">
    <location>
        <begin position="219"/>
        <end position="228"/>
    </location>
</feature>
<feature type="compositionally biased region" description="Polar residues" evidence="1">
    <location>
        <begin position="1"/>
        <end position="15"/>
    </location>
</feature>
<dbReference type="AlphaFoldDB" id="A0AAV9PN60"/>
<feature type="region of interest" description="Disordered" evidence="1">
    <location>
        <begin position="169"/>
        <end position="238"/>
    </location>
</feature>
<name>A0AAV9PN60_9PEZI</name>
<dbReference type="RefSeq" id="XP_064662373.1">
    <property type="nucleotide sequence ID" value="XM_064799618.1"/>
</dbReference>
<keyword evidence="3" id="KW-1185">Reference proteome</keyword>
<feature type="compositionally biased region" description="Basic and acidic residues" evidence="1">
    <location>
        <begin position="200"/>
        <end position="217"/>
    </location>
</feature>
<evidence type="ECO:0000313" key="2">
    <source>
        <dbReference type="EMBL" id="KAK5173678.1"/>
    </source>
</evidence>
<sequence>MGRSASLRSPKQKNLQVKVGQSIRSRMQLGRRREEMEVAWWVCFGGEGARREQSTYWDESKACPNPAASSFHHFDSRSANVVLTNASTDKSSTDATASKGGMRLKLKPTLRRPAEPLAAFPTNVKLAALETSDLDTSSEGLVQISRLSLDAPLNVPGSIKRNVEVYETTPDREQVPPTTQAIPTSSQKPATTITPGADARGIERNVEVYETTPDREQVPPTTKADTAAPPQPRKSARMAKRLNYQVNYHLRSTRQNRDIDAILLGLTHSVEHLTFRPKRNLLGLPQELQDIIFDLVYSATKRFKWATLECLRLRRACRLIGANVGYWYEGPHNNALPQPKVCELLVSKQYFVGAVEVFIRNQSFDRPSGSTQAVISGSFPTLDEVRATIPTIGIDMDELIALFNRRISGHAARLEFDRLVKVAATSDRATRKWFPKLDMLNSVPDSMFGLYCNGQLGVFGAFATAITLPFRFAEVSSPDLLDQLPNLKKLTLDVHWNDLASSHTRRTTGDMLALTDFGRLITKTRIIEVCGITEFHARPAQIVQGTDFQLNVEKLERLLMPIVTRPREHKKDQQERDILQDNGTPLYHGSKVCWERPTPKVVDKSTELTLHNMPKDVAGLKRMLDTDGDRMLELIDALCEDNKVAPRSDRMLAASQQTVQLELEDELEESFGDGSEGGVPVY</sequence>
<evidence type="ECO:0000256" key="1">
    <source>
        <dbReference type="SAM" id="MobiDB-lite"/>
    </source>
</evidence>
<dbReference type="Proteomes" id="UP001337655">
    <property type="component" value="Unassembled WGS sequence"/>
</dbReference>
<feature type="compositionally biased region" description="Polar residues" evidence="1">
    <location>
        <begin position="176"/>
        <end position="194"/>
    </location>
</feature>
<reference evidence="2 3" key="1">
    <citation type="submission" date="2023-08" db="EMBL/GenBank/DDBJ databases">
        <title>Black Yeasts Isolated from many extreme environments.</title>
        <authorList>
            <person name="Coleine C."/>
            <person name="Stajich J.E."/>
            <person name="Selbmann L."/>
        </authorList>
    </citation>
    <scope>NUCLEOTIDE SEQUENCE [LARGE SCALE GENOMIC DNA]</scope>
    <source>
        <strain evidence="2 3">CCFEE 5935</strain>
    </source>
</reference>
<proteinExistence type="predicted"/>
<evidence type="ECO:0000313" key="3">
    <source>
        <dbReference type="Proteomes" id="UP001337655"/>
    </source>
</evidence>
<dbReference type="EMBL" id="JAVRRT010000003">
    <property type="protein sequence ID" value="KAK5173678.1"/>
    <property type="molecule type" value="Genomic_DNA"/>
</dbReference>
<dbReference type="GeneID" id="89923706"/>
<feature type="region of interest" description="Disordered" evidence="1">
    <location>
        <begin position="1"/>
        <end position="20"/>
    </location>
</feature>
<accession>A0AAV9PN60</accession>
<comment type="caution">
    <text evidence="2">The sequence shown here is derived from an EMBL/GenBank/DDBJ whole genome shotgun (WGS) entry which is preliminary data.</text>
</comment>
<evidence type="ECO:0008006" key="4">
    <source>
        <dbReference type="Google" id="ProtNLM"/>
    </source>
</evidence>
<gene>
    <name evidence="2" type="ORF">LTR77_002359</name>
</gene>